<evidence type="ECO:0000313" key="2">
    <source>
        <dbReference type="EMBL" id="TNN83091.1"/>
    </source>
</evidence>
<name>A0A4Z2IZ79_9TELE</name>
<reference evidence="2 3" key="1">
    <citation type="submission" date="2019-03" db="EMBL/GenBank/DDBJ databases">
        <title>First draft genome of Liparis tanakae, snailfish: a comprehensive survey of snailfish specific genes.</title>
        <authorList>
            <person name="Kim W."/>
            <person name="Song I."/>
            <person name="Jeong J.-H."/>
            <person name="Kim D."/>
            <person name="Kim S."/>
            <person name="Ryu S."/>
            <person name="Song J.Y."/>
            <person name="Lee S.K."/>
        </authorList>
    </citation>
    <scope>NUCLEOTIDE SEQUENCE [LARGE SCALE GENOMIC DNA]</scope>
    <source>
        <tissue evidence="2">Muscle</tissue>
    </source>
</reference>
<accession>A0A4Z2IZ79</accession>
<proteinExistence type="predicted"/>
<organism evidence="2 3">
    <name type="scientific">Liparis tanakae</name>
    <name type="common">Tanaka's snailfish</name>
    <dbReference type="NCBI Taxonomy" id="230148"/>
    <lineage>
        <taxon>Eukaryota</taxon>
        <taxon>Metazoa</taxon>
        <taxon>Chordata</taxon>
        <taxon>Craniata</taxon>
        <taxon>Vertebrata</taxon>
        <taxon>Euteleostomi</taxon>
        <taxon>Actinopterygii</taxon>
        <taxon>Neopterygii</taxon>
        <taxon>Teleostei</taxon>
        <taxon>Neoteleostei</taxon>
        <taxon>Acanthomorphata</taxon>
        <taxon>Eupercaria</taxon>
        <taxon>Perciformes</taxon>
        <taxon>Cottioidei</taxon>
        <taxon>Cottales</taxon>
        <taxon>Liparidae</taxon>
        <taxon>Liparis</taxon>
    </lineage>
</organism>
<evidence type="ECO:0000313" key="3">
    <source>
        <dbReference type="Proteomes" id="UP000314294"/>
    </source>
</evidence>
<dbReference type="AlphaFoldDB" id="A0A4Z2IZ79"/>
<dbReference type="EMBL" id="SRLO01000035">
    <property type="protein sequence ID" value="TNN83091.1"/>
    <property type="molecule type" value="Genomic_DNA"/>
</dbReference>
<gene>
    <name evidence="2" type="ORF">EYF80_006698</name>
</gene>
<comment type="caution">
    <text evidence="2">The sequence shown here is derived from an EMBL/GenBank/DDBJ whole genome shotgun (WGS) entry which is preliminary data.</text>
</comment>
<sequence>MGIVIGRLDNATDHGAFVVYVISTTSAGWGWKIGPNLCHPHQARGLSSDREGCRRGERQNHNVPPDPHETLTFRDGLKLSVIELVTHFNPINTSQQKLKLLQDRQGWGMEAGLWIETGGGVEGGGDWGLVGDIVAI</sequence>
<protein>
    <submittedName>
        <fullName evidence="2">Uncharacterized protein</fullName>
    </submittedName>
</protein>
<keyword evidence="3" id="KW-1185">Reference proteome</keyword>
<feature type="region of interest" description="Disordered" evidence="1">
    <location>
        <begin position="48"/>
        <end position="67"/>
    </location>
</feature>
<dbReference type="Proteomes" id="UP000314294">
    <property type="component" value="Unassembled WGS sequence"/>
</dbReference>
<evidence type="ECO:0000256" key="1">
    <source>
        <dbReference type="SAM" id="MobiDB-lite"/>
    </source>
</evidence>